<dbReference type="InterPro" id="IPR021255">
    <property type="entry name" value="DUF2807"/>
</dbReference>
<dbReference type="Pfam" id="PF10988">
    <property type="entry name" value="DUF2807"/>
    <property type="match status" value="1"/>
</dbReference>
<evidence type="ECO:0000313" key="2">
    <source>
        <dbReference type="EMBL" id="MFD2917072.1"/>
    </source>
</evidence>
<evidence type="ECO:0000313" key="3">
    <source>
        <dbReference type="Proteomes" id="UP001597548"/>
    </source>
</evidence>
<gene>
    <name evidence="2" type="ORF">ACFS29_15570</name>
</gene>
<evidence type="ECO:0000259" key="1">
    <source>
        <dbReference type="Pfam" id="PF10988"/>
    </source>
</evidence>
<dbReference type="EMBL" id="JBHUOS010000010">
    <property type="protein sequence ID" value="MFD2917072.1"/>
    <property type="molecule type" value="Genomic_DNA"/>
</dbReference>
<protein>
    <submittedName>
        <fullName evidence="2">Head GIN domain-containing protein</fullName>
    </submittedName>
</protein>
<organism evidence="2 3">
    <name type="scientific">Psychroserpens luteus</name>
    <dbReference type="NCBI Taxonomy" id="1434066"/>
    <lineage>
        <taxon>Bacteria</taxon>
        <taxon>Pseudomonadati</taxon>
        <taxon>Bacteroidota</taxon>
        <taxon>Flavobacteriia</taxon>
        <taxon>Flavobacteriales</taxon>
        <taxon>Flavobacteriaceae</taxon>
        <taxon>Psychroserpens</taxon>
    </lineage>
</organism>
<accession>A0ABW5ZZB2</accession>
<dbReference type="Proteomes" id="UP001597548">
    <property type="component" value="Unassembled WGS sequence"/>
</dbReference>
<dbReference type="Gene3D" id="2.160.20.120">
    <property type="match status" value="1"/>
</dbReference>
<comment type="caution">
    <text evidence="2">The sequence shown here is derived from an EMBL/GenBank/DDBJ whole genome shotgun (WGS) entry which is preliminary data.</text>
</comment>
<sequence length="224" mass="24196">MKTFITATLIFFTAILSAQNPKEKGVGDFNEVKVYDLIVVNLIKSDEAKVEITGDDIEDVEVINKGGKLKIRMKLDKTFNGTHTFVAVYYTTLDVIDGNEGAYITSNELIEQNQIELRAQEGAQLKIGLDVDQVSIKAVSGGIVETRGKAISQNITLNTGGVYEGKAFETKNTTVQIGAAGEADVNASKTVDAKVTAGGDVYIYGNPEHVKEKTTFGGRISRVN</sequence>
<proteinExistence type="predicted"/>
<dbReference type="RefSeq" id="WP_194506086.1">
    <property type="nucleotide sequence ID" value="NZ_JADILU010000001.1"/>
</dbReference>
<feature type="domain" description="Putative auto-transporter adhesin head GIN" evidence="1">
    <location>
        <begin position="28"/>
        <end position="207"/>
    </location>
</feature>
<keyword evidence="3" id="KW-1185">Reference proteome</keyword>
<name>A0ABW5ZZB2_9FLAO</name>
<reference evidence="3" key="1">
    <citation type="journal article" date="2019" name="Int. J. Syst. Evol. Microbiol.">
        <title>The Global Catalogue of Microorganisms (GCM) 10K type strain sequencing project: providing services to taxonomists for standard genome sequencing and annotation.</title>
        <authorList>
            <consortium name="The Broad Institute Genomics Platform"/>
            <consortium name="The Broad Institute Genome Sequencing Center for Infectious Disease"/>
            <person name="Wu L."/>
            <person name="Ma J."/>
        </authorList>
    </citation>
    <scope>NUCLEOTIDE SEQUENCE [LARGE SCALE GENOMIC DNA]</scope>
    <source>
        <strain evidence="3">KCTC 32514</strain>
    </source>
</reference>